<dbReference type="Gene3D" id="1.20.1600.10">
    <property type="entry name" value="Outer membrane efflux proteins (OEP)"/>
    <property type="match status" value="1"/>
</dbReference>
<comment type="caution">
    <text evidence="2">The sequence shown here is derived from an EMBL/GenBank/DDBJ whole genome shotgun (WGS) entry which is preliminary data.</text>
</comment>
<dbReference type="Proteomes" id="UP000298264">
    <property type="component" value="Unassembled WGS sequence"/>
</dbReference>
<keyword evidence="3" id="KW-1185">Reference proteome</keyword>
<proteinExistence type="predicted"/>
<evidence type="ECO:0000256" key="1">
    <source>
        <dbReference type="SAM" id="SignalP"/>
    </source>
</evidence>
<dbReference type="PANTHER" id="PTHR30203">
    <property type="entry name" value="OUTER MEMBRANE CATION EFFLUX PROTEIN"/>
    <property type="match status" value="1"/>
</dbReference>
<dbReference type="SUPFAM" id="SSF56954">
    <property type="entry name" value="Outer membrane efflux proteins (OEP)"/>
    <property type="match status" value="1"/>
</dbReference>
<sequence>MCMKRKIRFLLSIIIIHPAYIYAQQSALSGNERNSSETITLSSIEEATTLGLKQNLNLIASKFDIEISRAEVLSAGSRKNPSLNALSSLNPFRKNYDQTTSAGPKQLDLLFTVPLDISQKIKSRKDLAYANLKISEILFHEQIRDVSMQIQIVCIDLILHDALRKLLKEKESNLTGMVRMIENRIGGSNIQPLLLSRSKLAVNNASIELRLVKLQRDMIARKLITLLGIYDQKEIILNFPLREIHPYDLPDYEFLMASSKDSLPGFIALKLGSEYSEKAVELAKAEVWDDFDFSFGLSRQYAQNANPSDTGSSKLPGESSFAFGFNIPLPVLYRNEGEIKKAEILKLQNLKRLNAFELELGKEIQKLHSNILLYKKFMIEIEKEQLPRAQQVLNSQKRLFGTGGSNLLEYFDSISAYNETLVNYYNIVSEYRKNFIQLLSITGFHGGK</sequence>
<dbReference type="AlphaFoldDB" id="A0A4V3JXB5"/>
<dbReference type="PANTHER" id="PTHR30203:SF24">
    <property type="entry name" value="BLR4935 PROTEIN"/>
    <property type="match status" value="1"/>
</dbReference>
<dbReference type="InterPro" id="IPR010131">
    <property type="entry name" value="MdtP/NodT-like"/>
</dbReference>
<dbReference type="GO" id="GO:0015562">
    <property type="term" value="F:efflux transmembrane transporter activity"/>
    <property type="evidence" value="ECO:0007669"/>
    <property type="project" value="InterPro"/>
</dbReference>
<accession>A0A4V3JXB5</accession>
<gene>
    <name evidence="2" type="ORF">EHS11_05860</name>
</gene>
<feature type="chain" id="PRO_5020949202" evidence="1">
    <location>
        <begin position="24"/>
        <end position="448"/>
    </location>
</feature>
<feature type="signal peptide" evidence="1">
    <location>
        <begin position="1"/>
        <end position="23"/>
    </location>
</feature>
<evidence type="ECO:0000313" key="3">
    <source>
        <dbReference type="Proteomes" id="UP000298264"/>
    </source>
</evidence>
<name>A0A4V3JXB5_9LEPT</name>
<organism evidence="2 3">
    <name type="scientific">Leptospira ilyithenensis</name>
    <dbReference type="NCBI Taxonomy" id="2484901"/>
    <lineage>
        <taxon>Bacteria</taxon>
        <taxon>Pseudomonadati</taxon>
        <taxon>Spirochaetota</taxon>
        <taxon>Spirochaetia</taxon>
        <taxon>Leptospirales</taxon>
        <taxon>Leptospiraceae</taxon>
        <taxon>Leptospira</taxon>
    </lineage>
</organism>
<reference evidence="2" key="1">
    <citation type="journal article" date="2019" name="PLoS Negl. Trop. Dis.">
        <title>Revisiting the worldwide diversity of Leptospira species in the environment.</title>
        <authorList>
            <person name="Vincent A.T."/>
            <person name="Schiettekatte O."/>
            <person name="Bourhy P."/>
            <person name="Veyrier F.J."/>
            <person name="Picardeau M."/>
        </authorList>
    </citation>
    <scope>NUCLEOTIDE SEQUENCE [LARGE SCALE GENOMIC DNA]</scope>
    <source>
        <strain evidence="2">201400974</strain>
    </source>
</reference>
<keyword evidence="1" id="KW-0732">Signal</keyword>
<dbReference type="EMBL" id="RQHV01000038">
    <property type="protein sequence ID" value="TGN11624.1"/>
    <property type="molecule type" value="Genomic_DNA"/>
</dbReference>
<protein>
    <submittedName>
        <fullName evidence="2">TolC family protein</fullName>
    </submittedName>
</protein>
<dbReference type="OrthoDB" id="9791261at2"/>
<evidence type="ECO:0000313" key="2">
    <source>
        <dbReference type="EMBL" id="TGN11624.1"/>
    </source>
</evidence>